<feature type="transmembrane region" description="Helical" evidence="7">
    <location>
        <begin position="34"/>
        <end position="53"/>
    </location>
</feature>
<evidence type="ECO:0000256" key="7">
    <source>
        <dbReference type="SAM" id="Phobius"/>
    </source>
</evidence>
<keyword evidence="4 7" id="KW-0812">Transmembrane</keyword>
<feature type="transmembrane region" description="Helical" evidence="7">
    <location>
        <begin position="312"/>
        <end position="331"/>
    </location>
</feature>
<accession>A0ABW3S098</accession>
<evidence type="ECO:0000256" key="6">
    <source>
        <dbReference type="ARBA" id="ARBA00023136"/>
    </source>
</evidence>
<dbReference type="Proteomes" id="UP001597262">
    <property type="component" value="Unassembled WGS sequence"/>
</dbReference>
<gene>
    <name evidence="9" type="ORF">ACFQ3W_14180</name>
</gene>
<evidence type="ECO:0000259" key="8">
    <source>
        <dbReference type="PROSITE" id="PS50850"/>
    </source>
</evidence>
<feature type="transmembrane region" description="Helical" evidence="7">
    <location>
        <begin position="235"/>
        <end position="257"/>
    </location>
</feature>
<evidence type="ECO:0000256" key="5">
    <source>
        <dbReference type="ARBA" id="ARBA00022989"/>
    </source>
</evidence>
<dbReference type="PRINTS" id="PR01988">
    <property type="entry name" value="EXPORTERBACE"/>
</dbReference>
<keyword evidence="6 7" id="KW-0472">Membrane</keyword>
<evidence type="ECO:0000256" key="3">
    <source>
        <dbReference type="ARBA" id="ARBA00022475"/>
    </source>
</evidence>
<dbReference type="PANTHER" id="PTHR43266:SF2">
    <property type="entry name" value="MAJOR FACILITATOR SUPERFAMILY (MFS) PROFILE DOMAIN-CONTAINING PROTEIN"/>
    <property type="match status" value="1"/>
</dbReference>
<feature type="transmembrane region" description="Helical" evidence="7">
    <location>
        <begin position="59"/>
        <end position="80"/>
    </location>
</feature>
<dbReference type="InterPro" id="IPR022324">
    <property type="entry name" value="Bacilysin_exporter_BacE_put"/>
</dbReference>
<keyword evidence="10" id="KW-1185">Reference proteome</keyword>
<dbReference type="Gene3D" id="1.20.1250.20">
    <property type="entry name" value="MFS general substrate transporter like domains"/>
    <property type="match status" value="1"/>
</dbReference>
<keyword evidence="2" id="KW-0813">Transport</keyword>
<dbReference type="SUPFAM" id="SSF103473">
    <property type="entry name" value="MFS general substrate transporter"/>
    <property type="match status" value="1"/>
</dbReference>
<dbReference type="PROSITE" id="PS50850">
    <property type="entry name" value="MFS"/>
    <property type="match status" value="1"/>
</dbReference>
<dbReference type="InterPro" id="IPR036259">
    <property type="entry name" value="MFS_trans_sf"/>
</dbReference>
<proteinExistence type="predicted"/>
<feature type="transmembrane region" description="Helical" evidence="7">
    <location>
        <begin position="405"/>
        <end position="426"/>
    </location>
</feature>
<dbReference type="EMBL" id="JBHTLM010000009">
    <property type="protein sequence ID" value="MFD1177440.1"/>
    <property type="molecule type" value="Genomic_DNA"/>
</dbReference>
<dbReference type="InterPro" id="IPR020846">
    <property type="entry name" value="MFS_dom"/>
</dbReference>
<feature type="transmembrane region" description="Helical" evidence="7">
    <location>
        <begin position="373"/>
        <end position="399"/>
    </location>
</feature>
<dbReference type="InterPro" id="IPR011701">
    <property type="entry name" value="MFS"/>
</dbReference>
<sequence>MLFSKKEELSAGGKANGKGLLHNRAYMCLMSAQLISNLGDWLYLLALLTMVGLKWNATPWQITAVSLCMLLPMLLGGPLAGLLSDRVERKRLMIISDLARVIIVLGLVFVTDIWQVYALLIAKGVFDVIFSPAKSGKIKEFVPSEHMEKAVSYSAIIEQGSKIVGPALGGMLTAAFGISACFIINAVSFLISAIILFGVPGKPAKTNIEGSDSSKETEKPNKTGFWHEMAAGMKIIASIPIIAFGTLTLGMAMLVLQIADSQSVVLFREIPGISDDMLGWCITLSGTGTLAAAGLIQLLARWSPLVKMGTGAALLGIVFALVGVVAVLGPINAWGYALILFIFFLAGMGAGMALIPFQVVLQQRTPETLTGRVFGTVTSITSAASVIGPMVGASLVTAFGPQPAFILSGSLMAVIGLMLLIFNPAIMKRDQKSQELALSGSMAAL</sequence>
<organism evidence="9 10">
    <name type="scientific">Paenibacillus puldeungensis</name>
    <dbReference type="NCBI Taxonomy" id="696536"/>
    <lineage>
        <taxon>Bacteria</taxon>
        <taxon>Bacillati</taxon>
        <taxon>Bacillota</taxon>
        <taxon>Bacilli</taxon>
        <taxon>Bacillales</taxon>
        <taxon>Paenibacillaceae</taxon>
        <taxon>Paenibacillus</taxon>
    </lineage>
</organism>
<protein>
    <submittedName>
        <fullName evidence="9">MFS transporter</fullName>
    </submittedName>
</protein>
<feature type="domain" description="Major facilitator superfamily (MFS) profile" evidence="8">
    <location>
        <begin position="25"/>
        <end position="427"/>
    </location>
</feature>
<evidence type="ECO:0000313" key="10">
    <source>
        <dbReference type="Proteomes" id="UP001597262"/>
    </source>
</evidence>
<evidence type="ECO:0000256" key="2">
    <source>
        <dbReference type="ARBA" id="ARBA00022448"/>
    </source>
</evidence>
<feature type="transmembrane region" description="Helical" evidence="7">
    <location>
        <begin position="277"/>
        <end position="300"/>
    </location>
</feature>
<comment type="subcellular location">
    <subcellularLocation>
        <location evidence="1">Cell membrane</location>
        <topology evidence="1">Multi-pass membrane protein</topology>
    </subcellularLocation>
</comment>
<evidence type="ECO:0000313" key="9">
    <source>
        <dbReference type="EMBL" id="MFD1177440.1"/>
    </source>
</evidence>
<reference evidence="10" key="1">
    <citation type="journal article" date="2019" name="Int. J. Syst. Evol. Microbiol.">
        <title>The Global Catalogue of Microorganisms (GCM) 10K type strain sequencing project: providing services to taxonomists for standard genome sequencing and annotation.</title>
        <authorList>
            <consortium name="The Broad Institute Genomics Platform"/>
            <consortium name="The Broad Institute Genome Sequencing Center for Infectious Disease"/>
            <person name="Wu L."/>
            <person name="Ma J."/>
        </authorList>
    </citation>
    <scope>NUCLEOTIDE SEQUENCE [LARGE SCALE GENOMIC DNA]</scope>
    <source>
        <strain evidence="10">CCUG 59189</strain>
    </source>
</reference>
<feature type="transmembrane region" description="Helical" evidence="7">
    <location>
        <begin position="337"/>
        <end position="361"/>
    </location>
</feature>
<feature type="transmembrane region" description="Helical" evidence="7">
    <location>
        <begin position="174"/>
        <end position="199"/>
    </location>
</feature>
<dbReference type="Pfam" id="PF07690">
    <property type="entry name" value="MFS_1"/>
    <property type="match status" value="1"/>
</dbReference>
<comment type="caution">
    <text evidence="9">The sequence shown here is derived from an EMBL/GenBank/DDBJ whole genome shotgun (WGS) entry which is preliminary data.</text>
</comment>
<dbReference type="CDD" id="cd06173">
    <property type="entry name" value="MFS_MefA_like"/>
    <property type="match status" value="1"/>
</dbReference>
<keyword evidence="5 7" id="KW-1133">Transmembrane helix</keyword>
<dbReference type="RefSeq" id="WP_379319883.1">
    <property type="nucleotide sequence ID" value="NZ_JBHTLM010000009.1"/>
</dbReference>
<keyword evidence="3" id="KW-1003">Cell membrane</keyword>
<evidence type="ECO:0000256" key="4">
    <source>
        <dbReference type="ARBA" id="ARBA00022692"/>
    </source>
</evidence>
<dbReference type="PANTHER" id="PTHR43266">
    <property type="entry name" value="MACROLIDE-EFFLUX PROTEIN"/>
    <property type="match status" value="1"/>
</dbReference>
<name>A0ABW3S098_9BACL</name>
<feature type="transmembrane region" description="Helical" evidence="7">
    <location>
        <begin position="101"/>
        <end position="122"/>
    </location>
</feature>
<evidence type="ECO:0000256" key="1">
    <source>
        <dbReference type="ARBA" id="ARBA00004651"/>
    </source>
</evidence>